<dbReference type="PANTHER" id="PTHR12791">
    <property type="entry name" value="GOLGI SNARE BET1-RELATED"/>
    <property type="match status" value="1"/>
</dbReference>
<accession>A0A1D8NH75</accession>
<evidence type="ECO:0000313" key="11">
    <source>
        <dbReference type="EMBL" id="RDW25072.1"/>
    </source>
</evidence>
<organism evidence="10 12">
    <name type="scientific">Yarrowia lipolytica</name>
    <name type="common">Candida lipolytica</name>
    <dbReference type="NCBI Taxonomy" id="4952"/>
    <lineage>
        <taxon>Eukaryota</taxon>
        <taxon>Fungi</taxon>
        <taxon>Dikarya</taxon>
        <taxon>Ascomycota</taxon>
        <taxon>Saccharomycotina</taxon>
        <taxon>Dipodascomycetes</taxon>
        <taxon>Dipodascales</taxon>
        <taxon>Dipodascales incertae sedis</taxon>
        <taxon>Yarrowia</taxon>
    </lineage>
</organism>
<dbReference type="EMBL" id="KZ859013">
    <property type="protein sequence ID" value="RDW25072.1"/>
    <property type="molecule type" value="Genomic_DNA"/>
</dbReference>
<evidence type="ECO:0000256" key="3">
    <source>
        <dbReference type="ARBA" id="ARBA00022692"/>
    </source>
</evidence>
<dbReference type="GO" id="GO:0031201">
    <property type="term" value="C:SNARE complex"/>
    <property type="evidence" value="ECO:0007669"/>
    <property type="project" value="EnsemblFungi"/>
</dbReference>
<proteinExistence type="predicted"/>
<keyword evidence="6" id="KW-0333">Golgi apparatus</keyword>
<dbReference type="AlphaFoldDB" id="A0A1D8NH75"/>
<protein>
    <submittedName>
        <fullName evidence="10">Uncharacterized protein</fullName>
    </submittedName>
</protein>
<name>A0A1D8NH75_YARLL</name>
<dbReference type="RefSeq" id="XP_503577.1">
    <property type="nucleotide sequence ID" value="XM_503577.1"/>
</dbReference>
<keyword evidence="5 9" id="KW-1133">Transmembrane helix</keyword>
<keyword evidence="7 9" id="KW-0472">Membrane</keyword>
<dbReference type="GO" id="GO:0005484">
    <property type="term" value="F:SNAP receptor activity"/>
    <property type="evidence" value="ECO:0007669"/>
    <property type="project" value="EnsemblFungi"/>
</dbReference>
<keyword evidence="4" id="KW-0653">Protein transport</keyword>
<dbReference type="InterPro" id="IPR039899">
    <property type="entry name" value="BET1_SNARE"/>
</dbReference>
<evidence type="ECO:0000313" key="10">
    <source>
        <dbReference type="EMBL" id="AOW04982.1"/>
    </source>
</evidence>
<dbReference type="GO" id="GO:0006886">
    <property type="term" value="P:intracellular protein transport"/>
    <property type="evidence" value="ECO:0007669"/>
    <property type="project" value="EnsemblFungi"/>
</dbReference>
<dbReference type="Proteomes" id="UP000256601">
    <property type="component" value="Unassembled WGS sequence"/>
</dbReference>
<feature type="transmembrane region" description="Helical" evidence="9">
    <location>
        <begin position="71"/>
        <end position="90"/>
    </location>
</feature>
<reference evidence="11 13" key="2">
    <citation type="submission" date="2018-07" db="EMBL/GenBank/DDBJ databases">
        <title>Draft Genome Assemblies for Five Robust Yarrowia lipolytica Strains Exhibiting High Lipid Production and Pentose Sugar Utilization and Sugar Alcohol Secretion from Undetoxified Lignocellulosic Biomass Hydrolysates.</title>
        <authorList>
            <consortium name="DOE Joint Genome Institute"/>
            <person name="Walker C."/>
            <person name="Ryu S."/>
            <person name="Na H."/>
            <person name="Zane M."/>
            <person name="LaButti K."/>
            <person name="Lipzen A."/>
            <person name="Haridas S."/>
            <person name="Barry K."/>
            <person name="Grigoriev I.V."/>
            <person name="Quarterman J."/>
            <person name="Slininger P."/>
            <person name="Dien B."/>
            <person name="Trinh C.T."/>
        </authorList>
    </citation>
    <scope>NUCLEOTIDE SEQUENCE [LARGE SCALE GENOMIC DNA]</scope>
    <source>
        <strain evidence="11 13">YB392</strain>
    </source>
</reference>
<reference evidence="10 12" key="1">
    <citation type="journal article" date="2016" name="PLoS ONE">
        <title>Sequence Assembly of Yarrowia lipolytica Strain W29/CLIB89 Shows Transposable Element Diversity.</title>
        <authorList>
            <person name="Magnan C."/>
            <person name="Yu J."/>
            <person name="Chang I."/>
            <person name="Jahn E."/>
            <person name="Kanomata Y."/>
            <person name="Wu J."/>
            <person name="Zeller M."/>
            <person name="Oakes M."/>
            <person name="Baldi P."/>
            <person name="Sandmeyer S."/>
        </authorList>
    </citation>
    <scope>NUCLEOTIDE SEQUENCE [LARGE SCALE GENOMIC DNA]</scope>
    <source>
        <strain evidence="10">CLIB89</strain>
        <strain evidence="12">CLIB89(W29)</strain>
    </source>
</reference>
<dbReference type="VEuPathDB" id="FungiDB:YALI1_E06119g"/>
<keyword evidence="2" id="KW-0813">Transport</keyword>
<evidence type="ECO:0000313" key="12">
    <source>
        <dbReference type="Proteomes" id="UP000182444"/>
    </source>
</evidence>
<evidence type="ECO:0000256" key="9">
    <source>
        <dbReference type="SAM" id="Phobius"/>
    </source>
</evidence>
<evidence type="ECO:0000256" key="4">
    <source>
        <dbReference type="ARBA" id="ARBA00022927"/>
    </source>
</evidence>
<evidence type="ECO:0000256" key="7">
    <source>
        <dbReference type="ARBA" id="ARBA00023136"/>
    </source>
</evidence>
<evidence type="ECO:0000256" key="6">
    <source>
        <dbReference type="ARBA" id="ARBA00023034"/>
    </source>
</evidence>
<dbReference type="EMBL" id="CP017557">
    <property type="protein sequence ID" value="AOW04982.1"/>
    <property type="molecule type" value="Genomic_DNA"/>
</dbReference>
<evidence type="ECO:0000313" key="13">
    <source>
        <dbReference type="Proteomes" id="UP000256601"/>
    </source>
</evidence>
<dbReference type="Proteomes" id="UP000182444">
    <property type="component" value="Chromosome 1E"/>
</dbReference>
<evidence type="ECO:0000256" key="5">
    <source>
        <dbReference type="ARBA" id="ARBA00022989"/>
    </source>
</evidence>
<dbReference type="KEGG" id="yli:2912287"/>
<gene>
    <name evidence="11" type="ORF">B0I71DRAFT_133215</name>
    <name evidence="10" type="ORF">YALI1_E06119g</name>
</gene>
<dbReference type="GO" id="GO:0006906">
    <property type="term" value="P:vesicle fusion"/>
    <property type="evidence" value="ECO:0007669"/>
    <property type="project" value="EnsemblFungi"/>
</dbReference>
<dbReference type="OMA" id="IDIHDNA"/>
<dbReference type="VEuPathDB" id="FungiDB:YALI0_E05269g"/>
<sequence>MSAYQREEQNNTRLEELASKISSLRSVTNDIHAQASDYSLIDSTTDTVGNMMTSVRGSASKLGRSLKAGHPIWRTVGIALAIILLLWFLFKFF</sequence>
<evidence type="ECO:0000256" key="1">
    <source>
        <dbReference type="ARBA" id="ARBA00004394"/>
    </source>
</evidence>
<keyword evidence="3 9" id="KW-0812">Transmembrane</keyword>
<dbReference type="CDD" id="cd15853">
    <property type="entry name" value="SNARE_Bet1"/>
    <property type="match status" value="1"/>
</dbReference>
<dbReference type="GO" id="GO:0000138">
    <property type="term" value="C:Golgi trans cisterna"/>
    <property type="evidence" value="ECO:0007669"/>
    <property type="project" value="EnsemblFungi"/>
</dbReference>
<dbReference type="GeneID" id="2912287"/>
<evidence type="ECO:0000256" key="8">
    <source>
        <dbReference type="ARBA" id="ARBA00046280"/>
    </source>
</evidence>
<dbReference type="GO" id="GO:0006888">
    <property type="term" value="P:endoplasmic reticulum to Golgi vesicle-mediated transport"/>
    <property type="evidence" value="ECO:0007669"/>
    <property type="project" value="EnsemblFungi"/>
</dbReference>
<evidence type="ECO:0000256" key="2">
    <source>
        <dbReference type="ARBA" id="ARBA00022448"/>
    </source>
</evidence>
<dbReference type="GO" id="GO:0006891">
    <property type="term" value="P:intra-Golgi vesicle-mediated transport"/>
    <property type="evidence" value="ECO:0007669"/>
    <property type="project" value="EnsemblFungi"/>
</dbReference>
<comment type="subcellular location">
    <subcellularLocation>
        <location evidence="8">Endomembrane system</location>
        <topology evidence="8">Single-pass type IV membrane protein</topology>
    </subcellularLocation>
    <subcellularLocation>
        <location evidence="1">Golgi apparatus membrane</location>
    </subcellularLocation>
</comment>
<dbReference type="eggNOG" id="ENOG502S4UD">
    <property type="taxonomic scope" value="Eukaryota"/>
</dbReference>
<dbReference type="GO" id="GO:0000139">
    <property type="term" value="C:Golgi membrane"/>
    <property type="evidence" value="ECO:0007669"/>
    <property type="project" value="UniProtKB-SubCell"/>
</dbReference>
<dbReference type="OrthoDB" id="3063237at2759"/>